<evidence type="ECO:0000256" key="7">
    <source>
        <dbReference type="HAMAP-Rule" id="MF_00258"/>
    </source>
</evidence>
<gene>
    <name evidence="7" type="primary">murI</name>
    <name evidence="8" type="ORF">H8E23_14245</name>
</gene>
<protein>
    <recommendedName>
        <fullName evidence="2 7">Glutamate racemase</fullName>
        <ecNumber evidence="2 7">5.1.1.3</ecNumber>
    </recommendedName>
</protein>
<comment type="pathway">
    <text evidence="7">Cell wall biogenesis; peptidoglycan biosynthesis.</text>
</comment>
<organism evidence="8 9">
    <name type="scientific">Candidatus Desulfatibia profunda</name>
    <dbReference type="NCBI Taxonomy" id="2841695"/>
    <lineage>
        <taxon>Bacteria</taxon>
        <taxon>Pseudomonadati</taxon>
        <taxon>Thermodesulfobacteriota</taxon>
        <taxon>Desulfobacteria</taxon>
        <taxon>Desulfobacterales</taxon>
        <taxon>Desulfobacterales incertae sedis</taxon>
        <taxon>Candidatus Desulfatibia</taxon>
    </lineage>
</organism>
<dbReference type="SUPFAM" id="SSF53681">
    <property type="entry name" value="Aspartate/glutamate racemase"/>
    <property type="match status" value="2"/>
</dbReference>
<proteinExistence type="inferred from homology"/>
<dbReference type="NCBIfam" id="TIGR00067">
    <property type="entry name" value="glut_race"/>
    <property type="match status" value="1"/>
</dbReference>
<keyword evidence="4 7" id="KW-0573">Peptidoglycan synthesis</keyword>
<evidence type="ECO:0000256" key="2">
    <source>
        <dbReference type="ARBA" id="ARBA00013090"/>
    </source>
</evidence>
<comment type="similarity">
    <text evidence="7">Belongs to the aspartate/glutamate racemases family.</text>
</comment>
<dbReference type="PANTHER" id="PTHR21198">
    <property type="entry name" value="GLUTAMATE RACEMASE"/>
    <property type="match status" value="1"/>
</dbReference>
<dbReference type="FunFam" id="3.40.50.1860:FF:000001">
    <property type="entry name" value="Glutamate racemase"/>
    <property type="match status" value="1"/>
</dbReference>
<dbReference type="Pfam" id="PF01177">
    <property type="entry name" value="Asp_Glu_race"/>
    <property type="match status" value="1"/>
</dbReference>
<dbReference type="InterPro" id="IPR001920">
    <property type="entry name" value="Asp/Glu_race"/>
</dbReference>
<dbReference type="PANTHER" id="PTHR21198:SF2">
    <property type="entry name" value="GLUTAMATE RACEMASE"/>
    <property type="match status" value="1"/>
</dbReference>
<dbReference type="InterPro" id="IPR004391">
    <property type="entry name" value="Glu_race"/>
</dbReference>
<feature type="active site" description="Proton donor/acceptor" evidence="7">
    <location>
        <position position="180"/>
    </location>
</feature>
<evidence type="ECO:0000313" key="9">
    <source>
        <dbReference type="Proteomes" id="UP000603434"/>
    </source>
</evidence>
<dbReference type="GO" id="GO:0008360">
    <property type="term" value="P:regulation of cell shape"/>
    <property type="evidence" value="ECO:0007669"/>
    <property type="project" value="UniProtKB-KW"/>
</dbReference>
<dbReference type="AlphaFoldDB" id="A0A8J6NTU9"/>
<name>A0A8J6NTU9_9BACT</name>
<feature type="binding site" evidence="7">
    <location>
        <begin position="70"/>
        <end position="71"/>
    </location>
    <ligand>
        <name>substrate</name>
    </ligand>
</feature>
<evidence type="ECO:0000256" key="5">
    <source>
        <dbReference type="ARBA" id="ARBA00023235"/>
    </source>
</evidence>
<keyword evidence="6 7" id="KW-0961">Cell wall biogenesis/degradation</keyword>
<dbReference type="HAMAP" id="MF_00258">
    <property type="entry name" value="Glu_racemase"/>
    <property type="match status" value="1"/>
</dbReference>
<evidence type="ECO:0000256" key="1">
    <source>
        <dbReference type="ARBA" id="ARBA00001602"/>
    </source>
</evidence>
<dbReference type="InterPro" id="IPR015942">
    <property type="entry name" value="Asp/Glu/hydantoin_racemase"/>
</dbReference>
<dbReference type="UniPathway" id="UPA00219"/>
<dbReference type="PROSITE" id="PS00923">
    <property type="entry name" value="ASP_GLU_RACEMASE_1"/>
    <property type="match status" value="1"/>
</dbReference>
<sequence>MIGIFDSGIGGLTVVRSLMQQLSGYDIIYFGDTARTPYGTKSSETVIGYALENTDFLLKRGAKIIVMACNTASSVAAERVSAEFDVPIFEVITPAVEMSLKASRKLRIGVVGTRATVKSGIYEKKIKAIHPDAKIYSAACPLLVPLVEEGWLQKPETKMIIKKYLHPLKVRQIDTLILGCTHYPLLKDEIQRKIGKRVTVIDSSIAIAAAVENFLAEHAEVDNRLSKNGKFRLFVSDITEQFEKMAKSTLKRNVHLEQVRI</sequence>
<dbReference type="InterPro" id="IPR033134">
    <property type="entry name" value="Asp/Glu_racemase_AS_2"/>
</dbReference>
<comment type="caution">
    <text evidence="8">The sequence shown here is derived from an EMBL/GenBank/DDBJ whole genome shotgun (WGS) entry which is preliminary data.</text>
</comment>
<dbReference type="EMBL" id="JACNJH010000201">
    <property type="protein sequence ID" value="MBC8362545.1"/>
    <property type="molecule type" value="Genomic_DNA"/>
</dbReference>
<dbReference type="Proteomes" id="UP000603434">
    <property type="component" value="Unassembled WGS sequence"/>
</dbReference>
<dbReference type="EC" id="5.1.1.3" evidence="2 7"/>
<dbReference type="Gene3D" id="3.40.50.1860">
    <property type="match status" value="2"/>
</dbReference>
<dbReference type="GO" id="GO:0071555">
    <property type="term" value="P:cell wall organization"/>
    <property type="evidence" value="ECO:0007669"/>
    <property type="project" value="UniProtKB-KW"/>
</dbReference>
<comment type="function">
    <text evidence="7">Provides the (R)-glutamate required for cell wall biosynthesis.</text>
</comment>
<comment type="catalytic activity">
    <reaction evidence="1 7">
        <text>L-glutamate = D-glutamate</text>
        <dbReference type="Rhea" id="RHEA:12813"/>
        <dbReference type="ChEBI" id="CHEBI:29985"/>
        <dbReference type="ChEBI" id="CHEBI:29986"/>
        <dbReference type="EC" id="5.1.1.3"/>
    </reaction>
</comment>
<feature type="active site" description="Proton donor/acceptor" evidence="7">
    <location>
        <position position="69"/>
    </location>
</feature>
<feature type="binding site" evidence="7">
    <location>
        <begin position="6"/>
        <end position="7"/>
    </location>
    <ligand>
        <name>substrate</name>
    </ligand>
</feature>
<feature type="binding site" evidence="7">
    <location>
        <begin position="38"/>
        <end position="39"/>
    </location>
    <ligand>
        <name>substrate</name>
    </ligand>
</feature>
<evidence type="ECO:0000313" key="8">
    <source>
        <dbReference type="EMBL" id="MBC8362545.1"/>
    </source>
</evidence>
<dbReference type="InterPro" id="IPR018187">
    <property type="entry name" value="Asp/Glu_racemase_AS_1"/>
</dbReference>
<keyword evidence="3 7" id="KW-0133">Cell shape</keyword>
<feature type="binding site" evidence="7">
    <location>
        <begin position="181"/>
        <end position="182"/>
    </location>
    <ligand>
        <name>substrate</name>
    </ligand>
</feature>
<accession>A0A8J6NTU9</accession>
<evidence type="ECO:0000256" key="4">
    <source>
        <dbReference type="ARBA" id="ARBA00022984"/>
    </source>
</evidence>
<reference evidence="8 9" key="1">
    <citation type="submission" date="2020-08" db="EMBL/GenBank/DDBJ databases">
        <title>Bridging the membrane lipid divide: bacteria of the FCB group superphylum have the potential to synthesize archaeal ether lipids.</title>
        <authorList>
            <person name="Villanueva L."/>
            <person name="Von Meijenfeldt F.A.B."/>
            <person name="Westbye A.B."/>
            <person name="Yadav S."/>
            <person name="Hopmans E.C."/>
            <person name="Dutilh B.E."/>
            <person name="Sinninghe Damste J.S."/>
        </authorList>
    </citation>
    <scope>NUCLEOTIDE SEQUENCE [LARGE SCALE GENOMIC DNA]</scope>
    <source>
        <strain evidence="8">NIOZ-UU30</strain>
    </source>
</reference>
<dbReference type="PROSITE" id="PS00924">
    <property type="entry name" value="ASP_GLU_RACEMASE_2"/>
    <property type="match status" value="1"/>
</dbReference>
<dbReference type="GO" id="GO:0008881">
    <property type="term" value="F:glutamate racemase activity"/>
    <property type="evidence" value="ECO:0007669"/>
    <property type="project" value="UniProtKB-UniRule"/>
</dbReference>
<evidence type="ECO:0000256" key="3">
    <source>
        <dbReference type="ARBA" id="ARBA00022960"/>
    </source>
</evidence>
<dbReference type="GO" id="GO:0009252">
    <property type="term" value="P:peptidoglycan biosynthetic process"/>
    <property type="evidence" value="ECO:0007669"/>
    <property type="project" value="UniProtKB-UniRule"/>
</dbReference>
<evidence type="ECO:0000256" key="6">
    <source>
        <dbReference type="ARBA" id="ARBA00023316"/>
    </source>
</evidence>
<keyword evidence="5 7" id="KW-0413">Isomerase</keyword>